<dbReference type="RefSeq" id="XP_022457096.1">
    <property type="nucleotide sequence ID" value="XM_022605648.1"/>
</dbReference>
<keyword evidence="1" id="KW-1133">Transmembrane helix</keyword>
<reference evidence="2" key="2">
    <citation type="submission" date="2014-02" db="EMBL/GenBank/DDBJ databases">
        <title>Complete DNA sequence of /Kuraishia capsulata/ illustrates novel genomic features among budding yeasts (/Saccharomycotina/).</title>
        <authorList>
            <person name="Morales L."/>
            <person name="Noel B."/>
            <person name="Porcel B."/>
            <person name="Marcet-Houben M."/>
            <person name="Hullo M-F."/>
            <person name="Sacerdot C."/>
            <person name="Tekaia F."/>
            <person name="Leh-Louis V."/>
            <person name="Despons L."/>
            <person name="Khanna V."/>
            <person name="Aury J-M."/>
            <person name="Barbe V."/>
            <person name="Couloux A."/>
            <person name="Labadie K."/>
            <person name="Pelletier E."/>
            <person name="Souciet J-L."/>
            <person name="Boekhout T."/>
            <person name="Gabaldon T."/>
            <person name="Wincker P."/>
            <person name="Dujon B."/>
        </authorList>
    </citation>
    <scope>NUCLEOTIDE SEQUENCE</scope>
    <source>
        <strain evidence="2">CBS 1993</strain>
    </source>
</reference>
<dbReference type="Proteomes" id="UP000019384">
    <property type="component" value="Unassembled WGS sequence"/>
</dbReference>
<feature type="transmembrane region" description="Helical" evidence="1">
    <location>
        <begin position="71"/>
        <end position="92"/>
    </location>
</feature>
<reference evidence="2" key="1">
    <citation type="submission" date="2013-12" db="EMBL/GenBank/DDBJ databases">
        <authorList>
            <person name="Genoscope - CEA"/>
        </authorList>
    </citation>
    <scope>NUCLEOTIDE SEQUENCE</scope>
    <source>
        <strain evidence="2">CBS 1993</strain>
    </source>
</reference>
<proteinExistence type="predicted"/>
<evidence type="ECO:0000313" key="3">
    <source>
        <dbReference type="Proteomes" id="UP000019384"/>
    </source>
</evidence>
<dbReference type="HOGENOM" id="CLU_2277909_0_0_1"/>
<dbReference type="EMBL" id="HG793125">
    <property type="protein sequence ID" value="CDK25081.1"/>
    <property type="molecule type" value="Genomic_DNA"/>
</dbReference>
<keyword evidence="1" id="KW-0812">Transmembrane</keyword>
<name>W6MGU0_9ASCO</name>
<keyword evidence="3" id="KW-1185">Reference proteome</keyword>
<dbReference type="AlphaFoldDB" id="W6MGU0"/>
<sequence>MCQLCSPHVRCSSYMNPRSAPQTRDSVLKSHIISVSWGLYRVIVTFFQASSPTLLSVHTVLTINSMPHSEIVTYVNGSAQLCVAGSVYFLVVTMHPYVYRMS</sequence>
<keyword evidence="1" id="KW-0472">Membrane</keyword>
<gene>
    <name evidence="2" type="ORF">KUCA_T00001048001</name>
</gene>
<evidence type="ECO:0000256" key="1">
    <source>
        <dbReference type="SAM" id="Phobius"/>
    </source>
</evidence>
<protein>
    <submittedName>
        <fullName evidence="2">Uncharacterized protein</fullName>
    </submittedName>
</protein>
<evidence type="ECO:0000313" key="2">
    <source>
        <dbReference type="EMBL" id="CDK25081.1"/>
    </source>
</evidence>
<accession>W6MGU0</accession>
<dbReference type="GeneID" id="34518484"/>
<organism evidence="2 3">
    <name type="scientific">Kuraishia capsulata CBS 1993</name>
    <dbReference type="NCBI Taxonomy" id="1382522"/>
    <lineage>
        <taxon>Eukaryota</taxon>
        <taxon>Fungi</taxon>
        <taxon>Dikarya</taxon>
        <taxon>Ascomycota</taxon>
        <taxon>Saccharomycotina</taxon>
        <taxon>Pichiomycetes</taxon>
        <taxon>Pichiales</taxon>
        <taxon>Pichiaceae</taxon>
        <taxon>Kuraishia</taxon>
    </lineage>
</organism>
<feature type="transmembrane region" description="Helical" evidence="1">
    <location>
        <begin position="32"/>
        <end position="51"/>
    </location>
</feature>